<keyword evidence="6 8" id="KW-1133">Transmembrane helix</keyword>
<evidence type="ECO:0000256" key="7">
    <source>
        <dbReference type="ARBA" id="ARBA00023136"/>
    </source>
</evidence>
<evidence type="ECO:0000256" key="8">
    <source>
        <dbReference type="RuleBase" id="RU365066"/>
    </source>
</evidence>
<dbReference type="AlphaFoldDB" id="A0A9P0B416"/>
<name>A0A9P0B416_BRAAE</name>
<keyword evidence="10" id="KW-1185">Reference proteome</keyword>
<dbReference type="GO" id="GO:0006506">
    <property type="term" value="P:GPI anchor biosynthetic process"/>
    <property type="evidence" value="ECO:0007669"/>
    <property type="project" value="UniProtKB-KW"/>
</dbReference>
<dbReference type="GO" id="GO:0005789">
    <property type="term" value="C:endoplasmic reticulum membrane"/>
    <property type="evidence" value="ECO:0007669"/>
    <property type="project" value="TreeGrafter"/>
</dbReference>
<keyword evidence="4 8" id="KW-0812">Transmembrane</keyword>
<feature type="transmembrane region" description="Helical" evidence="8">
    <location>
        <begin position="137"/>
        <end position="156"/>
    </location>
</feature>
<evidence type="ECO:0000256" key="1">
    <source>
        <dbReference type="ARBA" id="ARBA00004127"/>
    </source>
</evidence>
<dbReference type="Proteomes" id="UP001154078">
    <property type="component" value="Chromosome 4"/>
</dbReference>
<evidence type="ECO:0000256" key="5">
    <source>
        <dbReference type="ARBA" id="ARBA00022729"/>
    </source>
</evidence>
<keyword evidence="8" id="KW-0333">Golgi apparatus</keyword>
<keyword evidence="7 8" id="KW-0472">Membrane</keyword>
<comment type="similarity">
    <text evidence="2 8">Belongs to the PGAP3 family.</text>
</comment>
<feature type="chain" id="PRO_5040537226" description="Post-GPI attachment to proteins factor 3" evidence="8">
    <location>
        <begin position="20"/>
        <end position="322"/>
    </location>
</feature>
<evidence type="ECO:0000313" key="10">
    <source>
        <dbReference type="Proteomes" id="UP001154078"/>
    </source>
</evidence>
<feature type="transmembrane region" description="Helical" evidence="8">
    <location>
        <begin position="97"/>
        <end position="117"/>
    </location>
</feature>
<dbReference type="GO" id="GO:0000139">
    <property type="term" value="C:Golgi membrane"/>
    <property type="evidence" value="ECO:0007669"/>
    <property type="project" value="UniProtKB-SubCell"/>
</dbReference>
<dbReference type="EMBL" id="OV121135">
    <property type="protein sequence ID" value="CAH0555988.1"/>
    <property type="molecule type" value="Genomic_DNA"/>
</dbReference>
<sequence length="322" mass="38730">MKSLITLIFLTYLTKFSYCSPGDRSNYFIRCWETCTHLNCSDEYNVEFISSQQQPFYLKLLNWNCGDECKYVCMWKTVEAFHKRNWATPQFFGKWPFIRILGITEPASVLFSLLNFYAHLKLLRHFRKEVRPDSPCYWLWHVFCLVCLNAWVWSTIFHTRDTEFTELMDYSCAFSMVLMSCYLMLYRILRNVVHKFVMVIIATFFVAYFFNHVTYLSLGKFDYRYNMTVNVLVGTVTGSCWFVWCSWVRQRQWYVWKCAIFVALTGLVMLLEIIDSPPFFYLIDYHSIWHLSTSILIGLFYSFAVDDCKYLRKQEMEQFKRP</sequence>
<accession>A0A9P0B416</accession>
<dbReference type="GO" id="GO:0016788">
    <property type="term" value="F:hydrolase activity, acting on ester bonds"/>
    <property type="evidence" value="ECO:0007669"/>
    <property type="project" value="TreeGrafter"/>
</dbReference>
<organism evidence="9 10">
    <name type="scientific">Brassicogethes aeneus</name>
    <name type="common">Rape pollen beetle</name>
    <name type="synonym">Meligethes aeneus</name>
    <dbReference type="NCBI Taxonomy" id="1431903"/>
    <lineage>
        <taxon>Eukaryota</taxon>
        <taxon>Metazoa</taxon>
        <taxon>Ecdysozoa</taxon>
        <taxon>Arthropoda</taxon>
        <taxon>Hexapoda</taxon>
        <taxon>Insecta</taxon>
        <taxon>Pterygota</taxon>
        <taxon>Neoptera</taxon>
        <taxon>Endopterygota</taxon>
        <taxon>Coleoptera</taxon>
        <taxon>Polyphaga</taxon>
        <taxon>Cucujiformia</taxon>
        <taxon>Nitidulidae</taxon>
        <taxon>Meligethinae</taxon>
        <taxon>Brassicogethes</taxon>
    </lineage>
</organism>
<dbReference type="Pfam" id="PF04080">
    <property type="entry name" value="Per1"/>
    <property type="match status" value="1"/>
</dbReference>
<gene>
    <name evidence="9" type="ORF">MELIAE_LOCUS7215</name>
</gene>
<feature type="transmembrane region" description="Helical" evidence="8">
    <location>
        <begin position="227"/>
        <end position="247"/>
    </location>
</feature>
<feature type="transmembrane region" description="Helical" evidence="8">
    <location>
        <begin position="286"/>
        <end position="304"/>
    </location>
</feature>
<dbReference type="PANTHER" id="PTHR13148:SF0">
    <property type="entry name" value="POST-GPI ATTACHMENT TO PROTEINS FACTOR 3"/>
    <property type="match status" value="1"/>
</dbReference>
<dbReference type="OrthoDB" id="419770at2759"/>
<keyword evidence="3 8" id="KW-0337">GPI-anchor biosynthesis</keyword>
<dbReference type="PANTHER" id="PTHR13148">
    <property type="entry name" value="PER1-RELATED"/>
    <property type="match status" value="1"/>
</dbReference>
<feature type="transmembrane region" description="Helical" evidence="8">
    <location>
        <begin position="168"/>
        <end position="189"/>
    </location>
</feature>
<evidence type="ECO:0000256" key="6">
    <source>
        <dbReference type="ARBA" id="ARBA00022989"/>
    </source>
</evidence>
<feature type="transmembrane region" description="Helical" evidence="8">
    <location>
        <begin position="254"/>
        <end position="274"/>
    </location>
</feature>
<feature type="signal peptide" evidence="8">
    <location>
        <begin position="1"/>
        <end position="19"/>
    </location>
</feature>
<protein>
    <recommendedName>
        <fullName evidence="8">Post-GPI attachment to proteins factor 3</fullName>
    </recommendedName>
</protein>
<comment type="function">
    <text evidence="8">Involved in the lipid remodeling steps of GPI-anchor maturation.</text>
</comment>
<evidence type="ECO:0000256" key="3">
    <source>
        <dbReference type="ARBA" id="ARBA00022502"/>
    </source>
</evidence>
<dbReference type="InterPro" id="IPR007217">
    <property type="entry name" value="Per1-like"/>
</dbReference>
<evidence type="ECO:0000256" key="2">
    <source>
        <dbReference type="ARBA" id="ARBA00006387"/>
    </source>
</evidence>
<feature type="transmembrane region" description="Helical" evidence="8">
    <location>
        <begin position="196"/>
        <end position="215"/>
    </location>
</feature>
<comment type="subcellular location">
    <subcellularLocation>
        <location evidence="1">Endomembrane system</location>
        <topology evidence="1">Multi-pass membrane protein</topology>
    </subcellularLocation>
    <subcellularLocation>
        <location evidence="8">Golgi apparatus membrane</location>
        <topology evidence="8">Multi-pass membrane protein</topology>
    </subcellularLocation>
</comment>
<keyword evidence="5 8" id="KW-0732">Signal</keyword>
<proteinExistence type="inferred from homology"/>
<evidence type="ECO:0000313" key="9">
    <source>
        <dbReference type="EMBL" id="CAH0555988.1"/>
    </source>
</evidence>
<evidence type="ECO:0000256" key="4">
    <source>
        <dbReference type="ARBA" id="ARBA00022692"/>
    </source>
</evidence>
<reference evidence="9" key="1">
    <citation type="submission" date="2021-12" db="EMBL/GenBank/DDBJ databases">
        <authorList>
            <person name="King R."/>
        </authorList>
    </citation>
    <scope>NUCLEOTIDE SEQUENCE</scope>
</reference>